<evidence type="ECO:0000313" key="6">
    <source>
        <dbReference type="Ensembl" id="ENSSFAP00005042676.1"/>
    </source>
</evidence>
<reference evidence="6" key="3">
    <citation type="submission" date="2025-09" db="UniProtKB">
        <authorList>
            <consortium name="Ensembl"/>
        </authorList>
    </citation>
    <scope>IDENTIFICATION</scope>
</reference>
<dbReference type="SUPFAM" id="SSF57302">
    <property type="entry name" value="Snake toxin-like"/>
    <property type="match status" value="1"/>
</dbReference>
<protein>
    <recommendedName>
        <fullName evidence="5">Activin types I and II receptor domain-containing protein</fullName>
    </recommendedName>
</protein>
<evidence type="ECO:0000259" key="5">
    <source>
        <dbReference type="Pfam" id="PF01064"/>
    </source>
</evidence>
<dbReference type="Ensembl" id="ENSSFAT00005044217.1">
    <property type="protein sequence ID" value="ENSSFAP00005042676.1"/>
    <property type="gene ID" value="ENSSFAG00005021167.1"/>
</dbReference>
<sequence>CSTVMWAYAVCLGALPDSLICNSCSASLFGFCINAQDVTCSTNTSVCFTSTASKFDLSECFIQQGCTEPAGCNITVNITLVGTTLSNTTECCSTDRCNPVNLSGATSIKMSLTAAISAAILASVWGSMLQ</sequence>
<feature type="chain" id="PRO_5025387502" description="Activin types I and II receptor domain-containing protein" evidence="4">
    <location>
        <begin position="22"/>
        <end position="130"/>
    </location>
</feature>
<dbReference type="Gene3D" id="2.10.60.10">
    <property type="entry name" value="CD59"/>
    <property type="match status" value="1"/>
</dbReference>
<evidence type="ECO:0000313" key="7">
    <source>
        <dbReference type="Proteomes" id="UP000472267"/>
    </source>
</evidence>
<reference evidence="6" key="2">
    <citation type="submission" date="2025-08" db="UniProtKB">
        <authorList>
            <consortium name="Ensembl"/>
        </authorList>
    </citation>
    <scope>IDENTIFICATION</scope>
</reference>
<keyword evidence="7" id="KW-1185">Reference proteome</keyword>
<dbReference type="InterPro" id="IPR045860">
    <property type="entry name" value="Snake_toxin-like_sf"/>
</dbReference>
<evidence type="ECO:0000256" key="2">
    <source>
        <dbReference type="ARBA" id="ARBA00022729"/>
    </source>
</evidence>
<dbReference type="GO" id="GO:0016020">
    <property type="term" value="C:membrane"/>
    <property type="evidence" value="ECO:0007669"/>
    <property type="project" value="UniProtKB-SubCell"/>
</dbReference>
<evidence type="ECO:0000256" key="4">
    <source>
        <dbReference type="SAM" id="SignalP"/>
    </source>
</evidence>
<dbReference type="OMA" id="ESAMCNT"/>
<keyword evidence="3" id="KW-0472">Membrane</keyword>
<evidence type="ECO:0000256" key="1">
    <source>
        <dbReference type="ARBA" id="ARBA00004370"/>
    </source>
</evidence>
<proteinExistence type="predicted"/>
<comment type="subcellular location">
    <subcellularLocation>
        <location evidence="1">Membrane</location>
    </subcellularLocation>
</comment>
<reference evidence="6" key="1">
    <citation type="submission" date="2019-06" db="EMBL/GenBank/DDBJ databases">
        <authorList>
            <consortium name="Wellcome Sanger Institute Data Sharing"/>
        </authorList>
    </citation>
    <scope>NUCLEOTIDE SEQUENCE [LARGE SCALE GENOMIC DNA]</scope>
</reference>
<dbReference type="GO" id="GO:0004675">
    <property type="term" value="F:transmembrane receptor protein serine/threonine kinase activity"/>
    <property type="evidence" value="ECO:0007669"/>
    <property type="project" value="InterPro"/>
</dbReference>
<dbReference type="Proteomes" id="UP000472267">
    <property type="component" value="Chromosome 22"/>
</dbReference>
<dbReference type="InterPro" id="IPR000472">
    <property type="entry name" value="Activin_recp"/>
</dbReference>
<feature type="signal peptide" evidence="4">
    <location>
        <begin position="1"/>
        <end position="21"/>
    </location>
</feature>
<dbReference type="InParanoid" id="A0A672ILH2"/>
<dbReference type="CDD" id="cd00117">
    <property type="entry name" value="TFP"/>
    <property type="match status" value="1"/>
</dbReference>
<keyword evidence="2 4" id="KW-0732">Signal</keyword>
<organism evidence="6 7">
    <name type="scientific">Salarias fasciatus</name>
    <name type="common">Jewelled blenny</name>
    <name type="synonym">Blennius fasciatus</name>
    <dbReference type="NCBI Taxonomy" id="181472"/>
    <lineage>
        <taxon>Eukaryota</taxon>
        <taxon>Metazoa</taxon>
        <taxon>Chordata</taxon>
        <taxon>Craniata</taxon>
        <taxon>Vertebrata</taxon>
        <taxon>Euteleostomi</taxon>
        <taxon>Actinopterygii</taxon>
        <taxon>Neopterygii</taxon>
        <taxon>Teleostei</taxon>
        <taxon>Neoteleostei</taxon>
        <taxon>Acanthomorphata</taxon>
        <taxon>Ovalentaria</taxon>
        <taxon>Blenniimorphae</taxon>
        <taxon>Blenniiformes</taxon>
        <taxon>Blennioidei</taxon>
        <taxon>Blenniidae</taxon>
        <taxon>Salariinae</taxon>
        <taxon>Salarias</taxon>
    </lineage>
</organism>
<name>A0A672ILH2_SALFA</name>
<dbReference type="Pfam" id="PF01064">
    <property type="entry name" value="Activin_recp"/>
    <property type="match status" value="1"/>
</dbReference>
<dbReference type="AlphaFoldDB" id="A0A672ILH2"/>
<accession>A0A672ILH2</accession>
<evidence type="ECO:0000256" key="3">
    <source>
        <dbReference type="ARBA" id="ARBA00023136"/>
    </source>
</evidence>
<feature type="domain" description="Activin types I and II receptor" evidence="5">
    <location>
        <begin position="24"/>
        <end position="98"/>
    </location>
</feature>